<feature type="transmembrane region" description="Helical" evidence="1">
    <location>
        <begin position="66"/>
        <end position="85"/>
    </location>
</feature>
<protein>
    <submittedName>
        <fullName evidence="2">Uncharacterized protein</fullName>
    </submittedName>
</protein>
<dbReference type="EMBL" id="WHPF01000007">
    <property type="protein sequence ID" value="NNV56139.1"/>
    <property type="molecule type" value="Genomic_DNA"/>
</dbReference>
<proteinExistence type="predicted"/>
<feature type="transmembrane region" description="Helical" evidence="1">
    <location>
        <begin position="191"/>
        <end position="216"/>
    </location>
</feature>
<gene>
    <name evidence="2" type="ORF">GD597_11770</name>
</gene>
<dbReference type="Proteomes" id="UP000598971">
    <property type="component" value="Unassembled WGS sequence"/>
</dbReference>
<reference evidence="2" key="1">
    <citation type="submission" date="2019-10" db="EMBL/GenBank/DDBJ databases">
        <title>Draft genome sequence of Panacibacter sp. KCS-6.</title>
        <authorList>
            <person name="Yim K.J."/>
        </authorList>
    </citation>
    <scope>NUCLEOTIDE SEQUENCE</scope>
    <source>
        <strain evidence="2">KCS-6</strain>
    </source>
</reference>
<sequence length="229" mass="27218">MPTVTWDSIINYTDVLPYVIPLICFLIFWNKLRKPELMLFIYFLITFVFNAISDVLGAWYKMNNVPMYHFFTLFEQWYISFYLLYKTLQVFPRKWYFIINISFTIFWAINIATMEPLTLFNSNTRAISSLILMIICLYCIYKLIGKDEEVMHIQYLPVFWITSGFLVYFALSIIIQGILKYYVLQNMNNQGRAIIISADVFIFIKCILVTIGLLFYRSEKITTLISRAN</sequence>
<feature type="transmembrane region" description="Helical" evidence="1">
    <location>
        <begin position="156"/>
        <end position="179"/>
    </location>
</feature>
<feature type="transmembrane region" description="Helical" evidence="1">
    <location>
        <begin position="39"/>
        <end position="60"/>
    </location>
</feature>
<keyword evidence="1" id="KW-0812">Transmembrane</keyword>
<accession>A0A8J8FJD5</accession>
<keyword evidence="1" id="KW-0472">Membrane</keyword>
<feature type="transmembrane region" description="Helical" evidence="1">
    <location>
        <begin position="97"/>
        <end position="114"/>
    </location>
</feature>
<keyword evidence="1" id="KW-1133">Transmembrane helix</keyword>
<dbReference type="RefSeq" id="WP_171608072.1">
    <property type="nucleotide sequence ID" value="NZ_WHPF01000007.1"/>
</dbReference>
<feature type="transmembrane region" description="Helical" evidence="1">
    <location>
        <begin position="15"/>
        <end position="32"/>
    </location>
</feature>
<keyword evidence="3" id="KW-1185">Reference proteome</keyword>
<comment type="caution">
    <text evidence="2">The sequence shown here is derived from an EMBL/GenBank/DDBJ whole genome shotgun (WGS) entry which is preliminary data.</text>
</comment>
<evidence type="ECO:0000313" key="2">
    <source>
        <dbReference type="EMBL" id="NNV56139.1"/>
    </source>
</evidence>
<feature type="transmembrane region" description="Helical" evidence="1">
    <location>
        <begin position="126"/>
        <end position="144"/>
    </location>
</feature>
<evidence type="ECO:0000256" key="1">
    <source>
        <dbReference type="SAM" id="Phobius"/>
    </source>
</evidence>
<evidence type="ECO:0000313" key="3">
    <source>
        <dbReference type="Proteomes" id="UP000598971"/>
    </source>
</evidence>
<dbReference type="AlphaFoldDB" id="A0A8J8FJD5"/>
<name>A0A8J8FJD5_9BACT</name>
<organism evidence="2 3">
    <name type="scientific">Limnovirga soli</name>
    <dbReference type="NCBI Taxonomy" id="2656915"/>
    <lineage>
        <taxon>Bacteria</taxon>
        <taxon>Pseudomonadati</taxon>
        <taxon>Bacteroidota</taxon>
        <taxon>Chitinophagia</taxon>
        <taxon>Chitinophagales</taxon>
        <taxon>Chitinophagaceae</taxon>
        <taxon>Limnovirga</taxon>
    </lineage>
</organism>